<organism evidence="1 2">
    <name type="scientific">Hymenobacter segetis</name>
    <dbReference type="NCBI Taxonomy" id="2025509"/>
    <lineage>
        <taxon>Bacteria</taxon>
        <taxon>Pseudomonadati</taxon>
        <taxon>Bacteroidota</taxon>
        <taxon>Cytophagia</taxon>
        <taxon>Cytophagales</taxon>
        <taxon>Hymenobacteraceae</taxon>
        <taxon>Hymenobacter</taxon>
    </lineage>
</organism>
<accession>A0ABU9M162</accession>
<reference evidence="1 2" key="1">
    <citation type="journal article" date="2018" name="Arch. Microbiol.">
        <title>Hymenobacter segetis sp. nov., isolated from soil.</title>
        <authorList>
            <person name="Ten L.N."/>
            <person name="Lim S.J."/>
            <person name="Kim B.O."/>
            <person name="Kang I.K."/>
            <person name="Jung H.Y."/>
        </authorList>
    </citation>
    <scope>NUCLEOTIDE SEQUENCE [LARGE SCALE GENOMIC DNA]</scope>
    <source>
        <strain evidence="1 2">S7-3-11</strain>
    </source>
</reference>
<dbReference type="EMBL" id="JBCEVZ010000053">
    <property type="protein sequence ID" value="MEL5995990.1"/>
    <property type="molecule type" value="Genomic_DNA"/>
</dbReference>
<protein>
    <recommendedName>
        <fullName evidence="3">Sulfatase-modifying factor enzyme domain-containing protein</fullName>
    </recommendedName>
</protein>
<evidence type="ECO:0008006" key="3">
    <source>
        <dbReference type="Google" id="ProtNLM"/>
    </source>
</evidence>
<dbReference type="RefSeq" id="WP_342300161.1">
    <property type="nucleotide sequence ID" value="NZ_JBCEVZ010000053.1"/>
</dbReference>
<proteinExistence type="predicted"/>
<dbReference type="Proteomes" id="UP001479606">
    <property type="component" value="Unassembled WGS sequence"/>
</dbReference>
<name>A0ABU9M162_9BACT</name>
<comment type="caution">
    <text evidence="1">The sequence shown here is derived from an EMBL/GenBank/DDBJ whole genome shotgun (WGS) entry which is preliminary data.</text>
</comment>
<gene>
    <name evidence="1" type="ORF">AAFH49_17375</name>
</gene>
<keyword evidence="2" id="KW-1185">Reference proteome</keyword>
<sequence length="186" mass="21177">MYRLLWLFMFFPWPSRGQMAPVTRQDNQVHFQAPVEVYFRLNSPVAEAEYVLVMEAALVPVLDTLSFQGLLRHPGIYFSTLYSSTAPVKPTGKYRRARPVAQGTGEYPFNNQKVNVAPLERPMQGRFYTRKEAAANYARHFRRKAPSDFGPAITPDTLPGVDSVRVVYVLEKLPLTKRGPGKMARK</sequence>
<evidence type="ECO:0000313" key="2">
    <source>
        <dbReference type="Proteomes" id="UP001479606"/>
    </source>
</evidence>
<evidence type="ECO:0000313" key="1">
    <source>
        <dbReference type="EMBL" id="MEL5995990.1"/>
    </source>
</evidence>